<proteinExistence type="predicted"/>
<sequence>MYRFSVTTSHTRGRPSSSPAPRDLPSLAYTFSGAYTLETHSHLQPTRSYIDVLVGTTPTTQYRTEHPQGSSSCLPATTGSFPSSVTVLVAPFELQPAPSMLQHKPSYTKTYPKTYSDPGLTLRAEVEWASSEAINNTAVTPLVPGDQEYRREELSSSQVGAVVLPTTRSEPKNGEVLRLSRTCFKALSLKT</sequence>
<feature type="compositionally biased region" description="Polar residues" evidence="1">
    <location>
        <begin position="1"/>
        <end position="19"/>
    </location>
</feature>
<evidence type="ECO:0000256" key="1">
    <source>
        <dbReference type="SAM" id="MobiDB-lite"/>
    </source>
</evidence>
<protein>
    <submittedName>
        <fullName evidence="2">Uncharacterized protein</fullName>
    </submittedName>
</protein>
<name>A0A9W9AS48_9AGAR</name>
<organism evidence="2 3">
    <name type="scientific">Lentinula lateritia</name>
    <dbReference type="NCBI Taxonomy" id="40482"/>
    <lineage>
        <taxon>Eukaryota</taxon>
        <taxon>Fungi</taxon>
        <taxon>Dikarya</taxon>
        <taxon>Basidiomycota</taxon>
        <taxon>Agaricomycotina</taxon>
        <taxon>Agaricomycetes</taxon>
        <taxon>Agaricomycetidae</taxon>
        <taxon>Agaricales</taxon>
        <taxon>Marasmiineae</taxon>
        <taxon>Omphalotaceae</taxon>
        <taxon>Lentinula</taxon>
    </lineage>
</organism>
<dbReference type="Proteomes" id="UP001150238">
    <property type="component" value="Unassembled WGS sequence"/>
</dbReference>
<reference evidence="2" key="2">
    <citation type="journal article" date="2023" name="Proc. Natl. Acad. Sci. U.S.A.">
        <title>A global phylogenomic analysis of the shiitake genus Lentinula.</title>
        <authorList>
            <person name="Sierra-Patev S."/>
            <person name="Min B."/>
            <person name="Naranjo-Ortiz M."/>
            <person name="Looney B."/>
            <person name="Konkel Z."/>
            <person name="Slot J.C."/>
            <person name="Sakamoto Y."/>
            <person name="Steenwyk J.L."/>
            <person name="Rokas A."/>
            <person name="Carro J."/>
            <person name="Camarero S."/>
            <person name="Ferreira P."/>
            <person name="Molpeceres G."/>
            <person name="Ruiz-Duenas F.J."/>
            <person name="Serrano A."/>
            <person name="Henrissat B."/>
            <person name="Drula E."/>
            <person name="Hughes K.W."/>
            <person name="Mata J.L."/>
            <person name="Ishikawa N.K."/>
            <person name="Vargas-Isla R."/>
            <person name="Ushijima S."/>
            <person name="Smith C.A."/>
            <person name="Donoghue J."/>
            <person name="Ahrendt S."/>
            <person name="Andreopoulos W."/>
            <person name="He G."/>
            <person name="LaButti K."/>
            <person name="Lipzen A."/>
            <person name="Ng V."/>
            <person name="Riley R."/>
            <person name="Sandor L."/>
            <person name="Barry K."/>
            <person name="Martinez A.T."/>
            <person name="Xiao Y."/>
            <person name="Gibbons J.G."/>
            <person name="Terashima K."/>
            <person name="Grigoriev I.V."/>
            <person name="Hibbett D."/>
        </authorList>
    </citation>
    <scope>NUCLEOTIDE SEQUENCE</scope>
    <source>
        <strain evidence="2">Sp2 HRB7682 ss15</strain>
    </source>
</reference>
<evidence type="ECO:0000313" key="2">
    <source>
        <dbReference type="EMBL" id="KAJ4487253.1"/>
    </source>
</evidence>
<reference evidence="2" key="1">
    <citation type="submission" date="2022-08" db="EMBL/GenBank/DDBJ databases">
        <authorList>
            <consortium name="DOE Joint Genome Institute"/>
            <person name="Min B."/>
            <person name="Riley R."/>
            <person name="Sierra-Patev S."/>
            <person name="Naranjo-Ortiz M."/>
            <person name="Looney B."/>
            <person name="Konkel Z."/>
            <person name="Slot J.C."/>
            <person name="Sakamoto Y."/>
            <person name="Steenwyk J.L."/>
            <person name="Rokas A."/>
            <person name="Carro J."/>
            <person name="Camarero S."/>
            <person name="Ferreira P."/>
            <person name="Molpeceres G."/>
            <person name="Ruiz-Duenas F.J."/>
            <person name="Serrano A."/>
            <person name="Henrissat B."/>
            <person name="Drula E."/>
            <person name="Hughes K.W."/>
            <person name="Mata J.L."/>
            <person name="Ishikawa N.K."/>
            <person name="Vargas-Isla R."/>
            <person name="Ushijima S."/>
            <person name="Smith C.A."/>
            <person name="Ahrendt S."/>
            <person name="Andreopoulos W."/>
            <person name="He G."/>
            <person name="Labutti K."/>
            <person name="Lipzen A."/>
            <person name="Ng V."/>
            <person name="Sandor L."/>
            <person name="Barry K."/>
            <person name="Martinez A.T."/>
            <person name="Xiao Y."/>
            <person name="Gibbons J.G."/>
            <person name="Terashima K."/>
            <person name="Hibbett D.S."/>
            <person name="Grigoriev I.V."/>
        </authorList>
    </citation>
    <scope>NUCLEOTIDE SEQUENCE</scope>
    <source>
        <strain evidence="2">Sp2 HRB7682 ss15</strain>
    </source>
</reference>
<evidence type="ECO:0000313" key="3">
    <source>
        <dbReference type="Proteomes" id="UP001150238"/>
    </source>
</evidence>
<dbReference type="AlphaFoldDB" id="A0A9W9AS48"/>
<accession>A0A9W9AS48</accession>
<comment type="caution">
    <text evidence="2">The sequence shown here is derived from an EMBL/GenBank/DDBJ whole genome shotgun (WGS) entry which is preliminary data.</text>
</comment>
<feature type="region of interest" description="Disordered" evidence="1">
    <location>
        <begin position="1"/>
        <end position="24"/>
    </location>
</feature>
<dbReference type="EMBL" id="JANVFS010000009">
    <property type="protein sequence ID" value="KAJ4487253.1"/>
    <property type="molecule type" value="Genomic_DNA"/>
</dbReference>
<gene>
    <name evidence="2" type="ORF">C8J55DRAFT_558326</name>
</gene>